<evidence type="ECO:0000313" key="2">
    <source>
        <dbReference type="EMBL" id="SDO51508.1"/>
    </source>
</evidence>
<gene>
    <name evidence="2" type="ORF">SAMN05216193_11262</name>
</gene>
<proteinExistence type="predicted"/>
<dbReference type="Pfam" id="PF00534">
    <property type="entry name" value="Glycos_transf_1"/>
    <property type="match status" value="2"/>
</dbReference>
<dbReference type="InterPro" id="IPR001296">
    <property type="entry name" value="Glyco_trans_1"/>
</dbReference>
<dbReference type="EMBL" id="FNIJ01000012">
    <property type="protein sequence ID" value="SDO51508.1"/>
    <property type="molecule type" value="Genomic_DNA"/>
</dbReference>
<dbReference type="Gene3D" id="3.40.50.2000">
    <property type="entry name" value="Glycogen Phosphorylase B"/>
    <property type="match status" value="2"/>
</dbReference>
<accession>A0A1H0K610</accession>
<organism evidence="2 3">
    <name type="scientific">Pseudomonas jinjuensis</name>
    <dbReference type="NCBI Taxonomy" id="198616"/>
    <lineage>
        <taxon>Bacteria</taxon>
        <taxon>Pseudomonadati</taxon>
        <taxon>Pseudomonadota</taxon>
        <taxon>Gammaproteobacteria</taxon>
        <taxon>Pseudomonadales</taxon>
        <taxon>Pseudomonadaceae</taxon>
        <taxon>Pseudomonas</taxon>
    </lineage>
</organism>
<name>A0A1H0K610_9PSED</name>
<dbReference type="STRING" id="198616.SAMN05216193_11262"/>
<dbReference type="OrthoDB" id="9801609at2"/>
<keyword evidence="3" id="KW-1185">Reference proteome</keyword>
<dbReference type="PANTHER" id="PTHR46401:SF9">
    <property type="entry name" value="MANNOSYLTRANSFERASE A"/>
    <property type="match status" value="1"/>
</dbReference>
<dbReference type="RefSeq" id="WP_084311710.1">
    <property type="nucleotide sequence ID" value="NZ_FNIJ01000012.1"/>
</dbReference>
<feature type="domain" description="Glycosyl transferase family 1" evidence="1">
    <location>
        <begin position="846"/>
        <end position="986"/>
    </location>
</feature>
<dbReference type="SUPFAM" id="SSF53756">
    <property type="entry name" value="UDP-Glycosyltransferase/glycogen phosphorylase"/>
    <property type="match status" value="2"/>
</dbReference>
<dbReference type="Proteomes" id="UP000242957">
    <property type="component" value="Unassembled WGS sequence"/>
</dbReference>
<sequence length="1039" mass="116375">MRIVIDLQGLQAEFPAAQSKLLESVKTVARQATAHDLLLVLNSRYEESILPIRRALASDVRPENIRVWLSPCGQATNAKLDQLIHQAFIANLQPDLLLLTDLSADIQALGRLPDASRAFQLGFLTEQKFDTPALRAATRSFDLILTTGNQGNLKNPSDTGSASQLICLEPTQSLLDRLMAATEGHHPTPIEINTLELRKPRMAYISPLPPERSGIADYSAELIPFLARYYDIDVVVDQAEISDDWIREHCQVLSMEDFEECGHRYQRILYHFGNNPMHVKMFELLERFPGIVVLHDFFLSGVQWYRETHGFARNSLWNELYLAHGYKAIHERSREHDEPVVFRYPCNFSVLQKAFGVIVHSENSRRLAKQWYGLENGLSVIPLLRHPAEQLDRAQARKELGISEDDFLVCSFGFVGKTKQNHRLLDAWEASSVLRGDKRCKLVYVGDTDDSPYAHELSERVRKYGKSGNVRISGWTDTNTYRLYLAAADVAVQLRTLSRGETSAAVLDCMNYAIATVINANGSMADIPGDVVRKIPDEFFDSELTAELEFLRLHPDERQALARRAQEFLHTVHDPAHCAEGYAQSIETFCRKNAFGSRSLVSSLAQALPPNPSEDQLKELSRVLALDFPRRRPSRTLFLDVSVVARDDFKTGIQRVVRALTLALIDAPPEGFRVEPVYLSEDHGAWHYRYAHDYTLGLLNLARGWIGSNRIEAQPGDILLGLDLAGGYVIQADREGVYRDLQNRGVKVSFVVYDLIPVQLDNIYPPGFKEGHADWLKVVAKADSAICISQAVAHDLAEWVAENVPERTPHLDIQWFHLGADLDTSSPSSGLPENAQDLLQRLSSAPSFLMVGTVEPRKGHGQALDAFERLWSEGCHFNLVVVGKEGWMVDTLAARFRQHPELGNRLHWLEGISDEYLLKVYANSSCLLAPSLGEGFGLPLIEAAQHKLPILARDLPVFREVAGEHAFYFSGHSAKDLSDAIVAWLGLQRLGSHPKSVDMPWLTWQQATAQLTSALLADQPPTTAQIYKAEHLTKKGTSA</sequence>
<dbReference type="PANTHER" id="PTHR46401">
    <property type="entry name" value="GLYCOSYLTRANSFERASE WBBK-RELATED"/>
    <property type="match status" value="1"/>
</dbReference>
<dbReference type="AlphaFoldDB" id="A0A1H0K610"/>
<dbReference type="CDD" id="cd03809">
    <property type="entry name" value="GT4_MtfB-like"/>
    <property type="match status" value="1"/>
</dbReference>
<reference evidence="3" key="1">
    <citation type="submission" date="2016-10" db="EMBL/GenBank/DDBJ databases">
        <authorList>
            <person name="Varghese N."/>
            <person name="Submissions S."/>
        </authorList>
    </citation>
    <scope>NUCLEOTIDE SEQUENCE [LARGE SCALE GENOMIC DNA]</scope>
    <source>
        <strain evidence="3">JCM 21621</strain>
    </source>
</reference>
<dbReference type="GO" id="GO:0016757">
    <property type="term" value="F:glycosyltransferase activity"/>
    <property type="evidence" value="ECO:0007669"/>
    <property type="project" value="InterPro"/>
</dbReference>
<keyword evidence="2" id="KW-0808">Transferase</keyword>
<evidence type="ECO:0000259" key="1">
    <source>
        <dbReference type="Pfam" id="PF00534"/>
    </source>
</evidence>
<protein>
    <submittedName>
        <fullName evidence="2">Glycosyltransferase involved in cell wall bisynthesis</fullName>
    </submittedName>
</protein>
<feature type="domain" description="Glycosyl transferase family 1" evidence="1">
    <location>
        <begin position="393"/>
        <end position="532"/>
    </location>
</feature>
<evidence type="ECO:0000313" key="3">
    <source>
        <dbReference type="Proteomes" id="UP000242957"/>
    </source>
</evidence>
<dbReference type="CDD" id="cd03801">
    <property type="entry name" value="GT4_PimA-like"/>
    <property type="match status" value="1"/>
</dbReference>